<evidence type="ECO:0000256" key="6">
    <source>
        <dbReference type="ARBA" id="ARBA00023098"/>
    </source>
</evidence>
<comment type="similarity">
    <text evidence="1">Belongs to the acyl-ACP thioesterase family.</text>
</comment>
<feature type="domain" description="Acyl-ACP thioesterase-like C-terminal" evidence="9">
    <location>
        <begin position="159"/>
        <end position="255"/>
    </location>
</feature>
<dbReference type="Proteomes" id="UP000313395">
    <property type="component" value="Unassembled WGS sequence"/>
</dbReference>
<dbReference type="GO" id="GO:0016297">
    <property type="term" value="F:fatty acyl-[ACP] hydrolase activity"/>
    <property type="evidence" value="ECO:0007669"/>
    <property type="project" value="InterPro"/>
</dbReference>
<dbReference type="SUPFAM" id="SSF54637">
    <property type="entry name" value="Thioesterase/thiol ester dehydrase-isomerase"/>
    <property type="match status" value="2"/>
</dbReference>
<organism evidence="10 11">
    <name type="scientific">Trichococcus shcherbakoviae subsp. psychrophilus</name>
    <dbReference type="NCBI Taxonomy" id="2585775"/>
    <lineage>
        <taxon>Bacteria</taxon>
        <taxon>Bacillati</taxon>
        <taxon>Bacillota</taxon>
        <taxon>Bacilli</taxon>
        <taxon>Lactobacillales</taxon>
        <taxon>Carnobacteriaceae</taxon>
        <taxon>Trichococcus</taxon>
    </lineage>
</organism>
<keyword evidence="7" id="KW-0275">Fatty acid biosynthesis</keyword>
<dbReference type="CDD" id="cd00586">
    <property type="entry name" value="4HBT"/>
    <property type="match status" value="1"/>
</dbReference>
<keyword evidence="3" id="KW-0378">Hydrolase</keyword>
<dbReference type="Pfam" id="PF01643">
    <property type="entry name" value="Acyl-ACP_TE"/>
    <property type="match status" value="1"/>
</dbReference>
<keyword evidence="11" id="KW-1185">Reference proteome</keyword>
<evidence type="ECO:0000256" key="7">
    <source>
        <dbReference type="ARBA" id="ARBA00023160"/>
    </source>
</evidence>
<sequence>MDFGGKTLSGLIYRRTHRIKGYECDITGEITLPSLVNLMMDLSGQQSDSLGNTNDQMSERGLSWIIVQYDMQIERMPHQGEEIILETEAMSYNRFFTYRRFRAYDENEQLCVEVMTNFVMMDIETRKMVQIQKDLLTVYQADEIRTMVRMQKPIQLEPENRKEQDFRVRYLDIDYNRHVNNAKYFDWIINTIDPKFIMDHQMTAVTIKYEKEVEYGNSITSVMSTKEAENGEIITAHRIMNGEDLACEAHMIWKKV</sequence>
<accession>A0A5C5EAV4</accession>
<comment type="caution">
    <text evidence="10">The sequence shown here is derived from an EMBL/GenBank/DDBJ whole genome shotgun (WGS) entry which is preliminary data.</text>
</comment>
<keyword evidence="6" id="KW-0443">Lipid metabolism</keyword>
<dbReference type="EMBL" id="VENO01000001">
    <property type="protein sequence ID" value="TNV69950.1"/>
    <property type="molecule type" value="Genomic_DNA"/>
</dbReference>
<evidence type="ECO:0000256" key="3">
    <source>
        <dbReference type="ARBA" id="ARBA00022801"/>
    </source>
</evidence>
<protein>
    <submittedName>
        <fullName evidence="10">Acyl-ACP thioesterase</fullName>
    </submittedName>
</protein>
<proteinExistence type="inferred from homology"/>
<dbReference type="Pfam" id="PF20791">
    <property type="entry name" value="Acyl-ACP_TE_C"/>
    <property type="match status" value="1"/>
</dbReference>
<evidence type="ECO:0000259" key="8">
    <source>
        <dbReference type="Pfam" id="PF01643"/>
    </source>
</evidence>
<feature type="domain" description="Acyl-ACP thioesterase N-terminal hotdog" evidence="8">
    <location>
        <begin position="11"/>
        <end position="139"/>
    </location>
</feature>
<gene>
    <name evidence="10" type="ORF">FHK04_01570</name>
</gene>
<reference evidence="10 11" key="1">
    <citation type="submission" date="2019-06" db="EMBL/GenBank/DDBJ databases">
        <title>Description Trichococcus psychrophilus sp. nov., isolated from a cold spring, by genomic and phenotypic analyses.</title>
        <authorList>
            <person name="Zakharyuk A."/>
        </authorList>
    </citation>
    <scope>NUCLEOTIDE SEQUENCE [LARGE SCALE GENOMIC DNA]</scope>
    <source>
        <strain evidence="10 11">SKBG</strain>
    </source>
</reference>
<evidence type="ECO:0000256" key="5">
    <source>
        <dbReference type="ARBA" id="ARBA00022946"/>
    </source>
</evidence>
<evidence type="ECO:0000256" key="4">
    <source>
        <dbReference type="ARBA" id="ARBA00022832"/>
    </source>
</evidence>
<keyword evidence="2" id="KW-0444">Lipid biosynthesis</keyword>
<keyword evidence="4" id="KW-0276">Fatty acid metabolism</keyword>
<dbReference type="InterPro" id="IPR029069">
    <property type="entry name" value="HotDog_dom_sf"/>
</dbReference>
<evidence type="ECO:0000259" key="9">
    <source>
        <dbReference type="Pfam" id="PF20791"/>
    </source>
</evidence>
<evidence type="ECO:0000313" key="10">
    <source>
        <dbReference type="EMBL" id="TNV69950.1"/>
    </source>
</evidence>
<dbReference type="InterPro" id="IPR045023">
    <property type="entry name" value="FATA/B"/>
</dbReference>
<dbReference type="GO" id="GO:0000036">
    <property type="term" value="F:acyl carrier activity"/>
    <property type="evidence" value="ECO:0007669"/>
    <property type="project" value="TreeGrafter"/>
</dbReference>
<dbReference type="PANTHER" id="PTHR31727">
    <property type="entry name" value="OLEOYL-ACYL CARRIER PROTEIN THIOESTERASE 1, CHLOROPLASTIC"/>
    <property type="match status" value="1"/>
</dbReference>
<dbReference type="AlphaFoldDB" id="A0A5C5EAV4"/>
<dbReference type="InterPro" id="IPR049427">
    <property type="entry name" value="Acyl-ACP_TE_C"/>
</dbReference>
<evidence type="ECO:0000313" key="11">
    <source>
        <dbReference type="Proteomes" id="UP000313395"/>
    </source>
</evidence>
<evidence type="ECO:0000256" key="2">
    <source>
        <dbReference type="ARBA" id="ARBA00022516"/>
    </source>
</evidence>
<name>A0A5C5EAV4_9LACT</name>
<dbReference type="Gene3D" id="3.10.129.10">
    <property type="entry name" value="Hotdog Thioesterase"/>
    <property type="match status" value="1"/>
</dbReference>
<keyword evidence="5" id="KW-0809">Transit peptide</keyword>
<evidence type="ECO:0000256" key="1">
    <source>
        <dbReference type="ARBA" id="ARBA00006500"/>
    </source>
</evidence>
<dbReference type="PANTHER" id="PTHR31727:SF6">
    <property type="entry name" value="OLEOYL-ACYL CARRIER PROTEIN THIOESTERASE 1, CHLOROPLASTIC"/>
    <property type="match status" value="1"/>
</dbReference>
<dbReference type="InterPro" id="IPR002864">
    <property type="entry name" value="Acyl-ACP_thioesterase_NHD"/>
</dbReference>